<organism evidence="2 3">
    <name type="scientific">Geodia barretti</name>
    <name type="common">Barrett's horny sponge</name>
    <dbReference type="NCBI Taxonomy" id="519541"/>
    <lineage>
        <taxon>Eukaryota</taxon>
        <taxon>Metazoa</taxon>
        <taxon>Porifera</taxon>
        <taxon>Demospongiae</taxon>
        <taxon>Heteroscleromorpha</taxon>
        <taxon>Tetractinellida</taxon>
        <taxon>Astrophorina</taxon>
        <taxon>Geodiidae</taxon>
        <taxon>Geodia</taxon>
    </lineage>
</organism>
<gene>
    <name evidence="2" type="ORF">GBAR_LOCUS31451</name>
</gene>
<feature type="transmembrane region" description="Helical" evidence="1">
    <location>
        <begin position="15"/>
        <end position="41"/>
    </location>
</feature>
<name>A0AA35U077_GEOBA</name>
<accession>A0AA35U077</accession>
<proteinExistence type="predicted"/>
<reference evidence="2" key="1">
    <citation type="submission" date="2023-03" db="EMBL/GenBank/DDBJ databases">
        <authorList>
            <person name="Steffen K."/>
            <person name="Cardenas P."/>
        </authorList>
    </citation>
    <scope>NUCLEOTIDE SEQUENCE</scope>
</reference>
<evidence type="ECO:0000313" key="2">
    <source>
        <dbReference type="EMBL" id="CAI8057740.1"/>
    </source>
</evidence>
<dbReference type="EMBL" id="CASHTH010004470">
    <property type="protein sequence ID" value="CAI8057740.1"/>
    <property type="molecule type" value="Genomic_DNA"/>
</dbReference>
<dbReference type="AlphaFoldDB" id="A0AA35U077"/>
<keyword evidence="1" id="KW-0472">Membrane</keyword>
<comment type="caution">
    <text evidence="2">The sequence shown here is derived from an EMBL/GenBank/DDBJ whole genome shotgun (WGS) entry which is preliminary data.</text>
</comment>
<evidence type="ECO:0000313" key="3">
    <source>
        <dbReference type="Proteomes" id="UP001174909"/>
    </source>
</evidence>
<evidence type="ECO:0000256" key="1">
    <source>
        <dbReference type="SAM" id="Phobius"/>
    </source>
</evidence>
<keyword evidence="1" id="KW-0812">Transmembrane</keyword>
<keyword evidence="1" id="KW-1133">Transmembrane helix</keyword>
<dbReference type="Proteomes" id="UP001174909">
    <property type="component" value="Unassembled WGS sequence"/>
</dbReference>
<keyword evidence="3" id="KW-1185">Reference proteome</keyword>
<protein>
    <submittedName>
        <fullName evidence="2">Uncharacterized protein</fullName>
    </submittedName>
</protein>
<sequence length="72" mass="7815">MPAEELLSSSAFSPYIGAVVGGAAVLGVLVVLLTVPAIVLCTRARARHKMKIQMAQKLSQRTVSIFDYIRRD</sequence>